<dbReference type="GO" id="GO:0016787">
    <property type="term" value="F:hydrolase activity"/>
    <property type="evidence" value="ECO:0007669"/>
    <property type="project" value="UniProtKB-KW"/>
</dbReference>
<dbReference type="InterPro" id="IPR004300">
    <property type="entry name" value="Glyco_hydro_57_N"/>
</dbReference>
<dbReference type="AlphaFoldDB" id="A0A378I842"/>
<protein>
    <submittedName>
        <fullName evidence="4">Glycosyl hydrolase family 57</fullName>
    </submittedName>
    <submittedName>
        <fullName evidence="5">Membrane-anchored protein predicted to be involved in regulation of amylopullulanase</fullName>
    </submittedName>
</protein>
<reference evidence="4 6" key="1">
    <citation type="submission" date="2015-11" db="EMBL/GenBank/DDBJ databases">
        <title>Genomic analysis of 38 Legionella species identifies large and diverse effector repertoires.</title>
        <authorList>
            <person name="Burstein D."/>
            <person name="Amaro F."/>
            <person name="Zusman T."/>
            <person name="Lifshitz Z."/>
            <person name="Cohen O."/>
            <person name="Gilbert J.A."/>
            <person name="Pupko T."/>
            <person name="Shuman H.A."/>
            <person name="Segal G."/>
        </authorList>
    </citation>
    <scope>NUCLEOTIDE SEQUENCE [LARGE SCALE GENOMIC DNA]</scope>
    <source>
        <strain evidence="4 6">CDC#1407-AL-14</strain>
    </source>
</reference>
<dbReference type="PANTHER" id="PTHR36306:SF3">
    <property type="entry name" value="GLYCOSIDE HYDROLASE FAMILY 57"/>
    <property type="match status" value="1"/>
</dbReference>
<evidence type="ECO:0000256" key="1">
    <source>
        <dbReference type="ARBA" id="ARBA00006821"/>
    </source>
</evidence>
<accession>A0A378I842</accession>
<dbReference type="OrthoDB" id="9759321at2"/>
<evidence type="ECO:0000313" key="5">
    <source>
        <dbReference type="EMBL" id="STX30935.1"/>
    </source>
</evidence>
<evidence type="ECO:0000256" key="2">
    <source>
        <dbReference type="ARBA" id="ARBA00023277"/>
    </source>
</evidence>
<dbReference type="InterPro" id="IPR021923">
    <property type="entry name" value="DUF3536"/>
</dbReference>
<keyword evidence="4" id="KW-0378">Hydrolase</keyword>
<evidence type="ECO:0000259" key="3">
    <source>
        <dbReference type="Pfam" id="PF03065"/>
    </source>
</evidence>
<dbReference type="Proteomes" id="UP000054735">
    <property type="component" value="Unassembled WGS sequence"/>
</dbReference>
<organism evidence="5 7">
    <name type="scientific">Legionella birminghamensis</name>
    <dbReference type="NCBI Taxonomy" id="28083"/>
    <lineage>
        <taxon>Bacteria</taxon>
        <taxon>Pseudomonadati</taxon>
        <taxon>Pseudomonadota</taxon>
        <taxon>Gammaproteobacteria</taxon>
        <taxon>Legionellales</taxon>
        <taxon>Legionellaceae</taxon>
        <taxon>Legionella</taxon>
    </lineage>
</organism>
<dbReference type="Pfam" id="PF12055">
    <property type="entry name" value="DUF3536"/>
    <property type="match status" value="1"/>
</dbReference>
<dbReference type="Proteomes" id="UP000255066">
    <property type="component" value="Unassembled WGS sequence"/>
</dbReference>
<dbReference type="RefSeq" id="WP_058524920.1">
    <property type="nucleotide sequence ID" value="NZ_CAAAHV010000010.1"/>
</dbReference>
<dbReference type="EMBL" id="UGNW01000001">
    <property type="protein sequence ID" value="STX30935.1"/>
    <property type="molecule type" value="Genomic_DNA"/>
</dbReference>
<dbReference type="InterPro" id="IPR052046">
    <property type="entry name" value="GH57_Enzymes"/>
</dbReference>
<gene>
    <name evidence="4" type="ORF">Lbir_2952</name>
    <name evidence="5" type="ORF">NCTC12437_00702</name>
</gene>
<sequence length="780" mass="90783">MANYICIHGHFYQPPRENPWLEEIEAQDSASPYHDWNERINDECYLPNSGSRILNSASQISDIVNNYQKISFNFGPTLLSWIRDQDPQLLASIIDADEKSQAQFNGHGNALAQAYNHMIMPLANRQDKYTQLLWGIKTFEHYFKRKPEGLWLPETAVDLETLDLMSELGIQFTILAPNQARRYKHFDEEEWTEGIIPGTAYQQQLPSGRSISLFFYDGEVSKAVAFEKLLTQGETFAHRLLNSFPEQKTEHNLMHIATDGESYGHHHPHGDMGLAYALNIIENTEGVDLCNYARFLELQPPEYQVEIHENSSWSCAHGIERWRSDCGCSTRGDWHQQWRGPLRDALDWLRDQLIPLFEANLKKLITDPWAARNDYIEVINDRSQQQHFLQSHFRRQFSREEAIQVLKWMELQRHAMLMYTSCGWFFDELSGLETTQILKYAARVMQLARELVDIDFEPEFIKRLEKIPSNLPELANGAIIYQSYIKPLIIDLFNVSAHLAASLPFSEYNENIGLFCYEINLSESRRAEAGKVKLYSGLMEVQSQITSESIEVWYALLYQGDQNLLCAIRNPDDQLESMEDEFYEYFEKGEIFELVKLFDQHFGEKTTSLRDLFYDMKRQITDQILSSITGELENRYHEFISNNAALLYFISDLQMPLPKAVAQSITYIINQDILNYLKQDERDQEKLDNLLQLVKRFNIKLDEAIRFEAGKRFKAYAVDLEKTPDDMDLINAVIATVRQINTLPLKINYWHLQNMVKQLLSTANLRPLLTELGKELNLEV</sequence>
<name>A0A378I842_9GAMM</name>
<keyword evidence="2" id="KW-0119">Carbohydrate metabolism</keyword>
<dbReference type="EMBL" id="LNXT01000048">
    <property type="protein sequence ID" value="KTC68350.1"/>
    <property type="molecule type" value="Genomic_DNA"/>
</dbReference>
<reference evidence="5 7" key="2">
    <citation type="submission" date="2018-06" db="EMBL/GenBank/DDBJ databases">
        <authorList>
            <consortium name="Pathogen Informatics"/>
            <person name="Doyle S."/>
        </authorList>
    </citation>
    <scope>NUCLEOTIDE SEQUENCE [LARGE SCALE GENOMIC DNA]</scope>
    <source>
        <strain evidence="5 7">NCTC12437</strain>
    </source>
</reference>
<feature type="domain" description="Glycoside hydrolase family 57 N-terminal" evidence="3">
    <location>
        <begin position="17"/>
        <end position="302"/>
    </location>
</feature>
<comment type="similarity">
    <text evidence="1">Belongs to the glycosyl hydrolase 57 family.</text>
</comment>
<dbReference type="SUPFAM" id="SSF88713">
    <property type="entry name" value="Glycoside hydrolase/deacetylase"/>
    <property type="match status" value="1"/>
</dbReference>
<keyword evidence="6" id="KW-1185">Reference proteome</keyword>
<evidence type="ECO:0000313" key="7">
    <source>
        <dbReference type="Proteomes" id="UP000255066"/>
    </source>
</evidence>
<dbReference type="STRING" id="28083.Lbir_2952"/>
<proteinExistence type="inferred from homology"/>
<dbReference type="PANTHER" id="PTHR36306">
    <property type="entry name" value="ALPHA-AMYLASE-RELATED-RELATED"/>
    <property type="match status" value="1"/>
</dbReference>
<dbReference type="CDD" id="cd10797">
    <property type="entry name" value="GH57N_APU_like_1"/>
    <property type="match status" value="1"/>
</dbReference>
<dbReference type="Gene3D" id="3.20.110.20">
    <property type="match status" value="1"/>
</dbReference>
<dbReference type="InterPro" id="IPR011330">
    <property type="entry name" value="Glyco_hydro/deAcase_b/a-brl"/>
</dbReference>
<dbReference type="Pfam" id="PF03065">
    <property type="entry name" value="Glyco_hydro_57"/>
    <property type="match status" value="1"/>
</dbReference>
<evidence type="ECO:0000313" key="4">
    <source>
        <dbReference type="EMBL" id="KTC68350.1"/>
    </source>
</evidence>
<evidence type="ECO:0000313" key="6">
    <source>
        <dbReference type="Proteomes" id="UP000054735"/>
    </source>
</evidence>
<dbReference type="GO" id="GO:0005975">
    <property type="term" value="P:carbohydrate metabolic process"/>
    <property type="evidence" value="ECO:0007669"/>
    <property type="project" value="InterPro"/>
</dbReference>